<feature type="transmembrane region" description="Helical" evidence="1">
    <location>
        <begin position="40"/>
        <end position="64"/>
    </location>
</feature>
<dbReference type="Proteomes" id="UP000321306">
    <property type="component" value="Unassembled WGS sequence"/>
</dbReference>
<evidence type="ECO:0000313" key="2">
    <source>
        <dbReference type="EMBL" id="GEM47734.1"/>
    </source>
</evidence>
<keyword evidence="1" id="KW-1133">Transmembrane helix</keyword>
<evidence type="ECO:0000313" key="3">
    <source>
        <dbReference type="Proteomes" id="UP000321306"/>
    </source>
</evidence>
<accession>A0A511N4D6</accession>
<comment type="caution">
    <text evidence="2">The sequence shown here is derived from an EMBL/GenBank/DDBJ whole genome shotgun (WGS) entry which is preliminary data.</text>
</comment>
<evidence type="ECO:0000256" key="1">
    <source>
        <dbReference type="SAM" id="Phobius"/>
    </source>
</evidence>
<protein>
    <submittedName>
        <fullName evidence="2">Uncharacterized protein</fullName>
    </submittedName>
</protein>
<feature type="transmembrane region" description="Helical" evidence="1">
    <location>
        <begin position="141"/>
        <end position="162"/>
    </location>
</feature>
<dbReference type="AlphaFoldDB" id="A0A511N4D6"/>
<gene>
    <name evidence="2" type="ORF">DC3_33690</name>
</gene>
<keyword evidence="1" id="KW-0812">Transmembrane</keyword>
<organism evidence="2 3">
    <name type="scientific">Deinococcus cellulosilyticus (strain DSM 18568 / NBRC 106333 / KACC 11606 / 5516J-15)</name>
    <dbReference type="NCBI Taxonomy" id="1223518"/>
    <lineage>
        <taxon>Bacteria</taxon>
        <taxon>Thermotogati</taxon>
        <taxon>Deinococcota</taxon>
        <taxon>Deinococci</taxon>
        <taxon>Deinococcales</taxon>
        <taxon>Deinococcaceae</taxon>
        <taxon>Deinococcus</taxon>
    </lineage>
</organism>
<feature type="transmembrane region" description="Helical" evidence="1">
    <location>
        <begin position="76"/>
        <end position="95"/>
    </location>
</feature>
<sequence length="216" mass="23833">MTPAPPFVLLRVLLVLSLIAILGEALWMVEVSYPAWTASLLLPTLFLVLLFLRLLIILWIEVMVSDVEKLLKVRLWMGYGTAALLVGFLVCAYAPGMDTGLAATCQAVALLQLWLLGPLYAWKKALINGSDAFPVFRRRALWAVGGMAALFALAAVFLYFLLCDIYRGESTQRMLYGVLPLILGLLVVLLGLGQVFRCIWKLPTKSSQDKVSDACI</sequence>
<reference evidence="2 3" key="1">
    <citation type="submission" date="2019-07" db="EMBL/GenBank/DDBJ databases">
        <title>Whole genome shotgun sequence of Deinococcus cellulosilyticus NBRC 106333.</title>
        <authorList>
            <person name="Hosoyama A."/>
            <person name="Uohara A."/>
            <person name="Ohji S."/>
            <person name="Ichikawa N."/>
        </authorList>
    </citation>
    <scope>NUCLEOTIDE SEQUENCE [LARGE SCALE GENOMIC DNA]</scope>
    <source>
        <strain evidence="2 3">NBRC 106333</strain>
    </source>
</reference>
<feature type="transmembrane region" description="Helical" evidence="1">
    <location>
        <begin position="7"/>
        <end position="28"/>
    </location>
</feature>
<keyword evidence="1" id="KW-0472">Membrane</keyword>
<name>A0A511N4D6_DEIC1</name>
<keyword evidence="3" id="KW-1185">Reference proteome</keyword>
<proteinExistence type="predicted"/>
<dbReference type="RefSeq" id="WP_146886226.1">
    <property type="nucleotide sequence ID" value="NZ_BJXB01000015.1"/>
</dbReference>
<dbReference type="EMBL" id="BJXB01000015">
    <property type="protein sequence ID" value="GEM47734.1"/>
    <property type="molecule type" value="Genomic_DNA"/>
</dbReference>
<feature type="transmembrane region" description="Helical" evidence="1">
    <location>
        <begin position="174"/>
        <end position="200"/>
    </location>
</feature>